<keyword evidence="3 7" id="KW-0645">Protease</keyword>
<dbReference type="PROSITE" id="PS00134">
    <property type="entry name" value="TRYPSIN_HIS"/>
    <property type="match status" value="1"/>
</dbReference>
<organism evidence="10 11">
    <name type="scientific">Ceratosolen solmsi marchali</name>
    <dbReference type="NCBI Taxonomy" id="326594"/>
    <lineage>
        <taxon>Eukaryota</taxon>
        <taxon>Metazoa</taxon>
        <taxon>Ecdysozoa</taxon>
        <taxon>Arthropoda</taxon>
        <taxon>Hexapoda</taxon>
        <taxon>Insecta</taxon>
        <taxon>Pterygota</taxon>
        <taxon>Neoptera</taxon>
        <taxon>Endopterygota</taxon>
        <taxon>Hymenoptera</taxon>
        <taxon>Apocrita</taxon>
        <taxon>Proctotrupomorpha</taxon>
        <taxon>Chalcidoidea</taxon>
        <taxon>Agaonidae</taxon>
        <taxon>Agaoninae</taxon>
        <taxon>Ceratosolen</taxon>
    </lineage>
</organism>
<feature type="domain" description="Peptidase S1" evidence="9">
    <location>
        <begin position="30"/>
        <end position="266"/>
    </location>
</feature>
<dbReference type="GeneID" id="105367733"/>
<dbReference type="GO" id="GO:0005576">
    <property type="term" value="C:extracellular region"/>
    <property type="evidence" value="ECO:0007669"/>
    <property type="project" value="UniProtKB-SubCell"/>
</dbReference>
<evidence type="ECO:0000256" key="3">
    <source>
        <dbReference type="ARBA" id="ARBA00022670"/>
    </source>
</evidence>
<dbReference type="KEGG" id="csol:105367733"/>
<dbReference type="PANTHER" id="PTHR24276">
    <property type="entry name" value="POLYSERASE-RELATED"/>
    <property type="match status" value="1"/>
</dbReference>
<feature type="transmembrane region" description="Helical" evidence="8">
    <location>
        <begin position="6"/>
        <end position="25"/>
    </location>
</feature>
<reference evidence="11" key="1">
    <citation type="submission" date="2025-08" db="UniProtKB">
        <authorList>
            <consortium name="RefSeq"/>
        </authorList>
    </citation>
    <scope>IDENTIFICATION</scope>
</reference>
<dbReference type="InterPro" id="IPR050430">
    <property type="entry name" value="Peptidase_S1"/>
</dbReference>
<dbReference type="SUPFAM" id="SSF50494">
    <property type="entry name" value="Trypsin-like serine proteases"/>
    <property type="match status" value="1"/>
</dbReference>
<dbReference type="Gene3D" id="2.40.10.10">
    <property type="entry name" value="Trypsin-like serine proteases"/>
    <property type="match status" value="1"/>
</dbReference>
<keyword evidence="8" id="KW-0472">Membrane</keyword>
<dbReference type="CDD" id="cd00190">
    <property type="entry name" value="Tryp_SPc"/>
    <property type="match status" value="1"/>
</dbReference>
<dbReference type="InterPro" id="IPR043504">
    <property type="entry name" value="Peptidase_S1_PA_chymotrypsin"/>
</dbReference>
<protein>
    <submittedName>
        <fullName evidence="11">Chymotrypsin-1-like</fullName>
    </submittedName>
</protein>
<keyword evidence="10" id="KW-1185">Reference proteome</keyword>
<evidence type="ECO:0000256" key="8">
    <source>
        <dbReference type="SAM" id="Phobius"/>
    </source>
</evidence>
<keyword evidence="6" id="KW-1015">Disulfide bond</keyword>
<dbReference type="Proteomes" id="UP000695007">
    <property type="component" value="Unplaced"/>
</dbReference>
<proteinExistence type="inferred from homology"/>
<dbReference type="PANTHER" id="PTHR24276:SF96">
    <property type="entry name" value="PEPTIDASE S1 DOMAIN-CONTAINING PROTEIN"/>
    <property type="match status" value="1"/>
</dbReference>
<dbReference type="AlphaFoldDB" id="A0AAJ7E1W3"/>
<evidence type="ECO:0000256" key="7">
    <source>
        <dbReference type="RuleBase" id="RU363034"/>
    </source>
</evidence>
<keyword evidence="8" id="KW-1133">Transmembrane helix</keyword>
<dbReference type="FunFam" id="2.40.10.10:FF:000068">
    <property type="entry name" value="transmembrane protease serine 2"/>
    <property type="match status" value="1"/>
</dbReference>
<gene>
    <name evidence="11" type="primary">LOC105367733</name>
</gene>
<evidence type="ECO:0000256" key="4">
    <source>
        <dbReference type="ARBA" id="ARBA00022801"/>
    </source>
</evidence>
<dbReference type="PROSITE" id="PS50240">
    <property type="entry name" value="TRYPSIN_DOM"/>
    <property type="match status" value="1"/>
</dbReference>
<sequence length="267" mass="30006">MDKLNYQSMVNLFAIFTIGALGIFAKDMRIIGGNNTRIYKNPFMASLRYIESNIIFCGGSIISNKHILTAAHCVFRELDNVNSIVVYTGIALTRSTSGWSHTIDTIVCHPEFTGEDSDDDEDSNDEIYVHDLAIITVNEEIRLNFLQNVINLPNREIYDDDSGYVLGWGSTTHPNDTFPVILQKAYMYIYPLANCSEMYDFRLHIGQFCAYNDVGIGPCMGDSGGPFVIDGKIAGIVSFNYPCAHGVPDFYTNVYFYIDFIRNILNS</sequence>
<dbReference type="InterPro" id="IPR033116">
    <property type="entry name" value="TRYPSIN_SER"/>
</dbReference>
<evidence type="ECO:0000259" key="9">
    <source>
        <dbReference type="PROSITE" id="PS50240"/>
    </source>
</evidence>
<keyword evidence="8" id="KW-0812">Transmembrane</keyword>
<dbReference type="InterPro" id="IPR001254">
    <property type="entry name" value="Trypsin_dom"/>
</dbReference>
<dbReference type="SMART" id="SM00020">
    <property type="entry name" value="Tryp_SPc"/>
    <property type="match status" value="1"/>
</dbReference>
<dbReference type="InterPro" id="IPR009003">
    <property type="entry name" value="Peptidase_S1_PA"/>
</dbReference>
<evidence type="ECO:0000256" key="2">
    <source>
        <dbReference type="ARBA" id="ARBA00007664"/>
    </source>
</evidence>
<dbReference type="InterPro" id="IPR018114">
    <property type="entry name" value="TRYPSIN_HIS"/>
</dbReference>
<dbReference type="GO" id="GO:0004252">
    <property type="term" value="F:serine-type endopeptidase activity"/>
    <property type="evidence" value="ECO:0007669"/>
    <property type="project" value="InterPro"/>
</dbReference>
<dbReference type="Pfam" id="PF00089">
    <property type="entry name" value="Trypsin"/>
    <property type="match status" value="1"/>
</dbReference>
<dbReference type="PROSITE" id="PS00135">
    <property type="entry name" value="TRYPSIN_SER"/>
    <property type="match status" value="1"/>
</dbReference>
<accession>A0AAJ7E1W3</accession>
<dbReference type="PRINTS" id="PR00722">
    <property type="entry name" value="CHYMOTRYPSIN"/>
</dbReference>
<comment type="similarity">
    <text evidence="2">Belongs to the peptidase S1 family.</text>
</comment>
<dbReference type="GO" id="GO:0006508">
    <property type="term" value="P:proteolysis"/>
    <property type="evidence" value="ECO:0007669"/>
    <property type="project" value="UniProtKB-KW"/>
</dbReference>
<keyword evidence="4 7" id="KW-0378">Hydrolase</keyword>
<evidence type="ECO:0000313" key="10">
    <source>
        <dbReference type="Proteomes" id="UP000695007"/>
    </source>
</evidence>
<comment type="subcellular location">
    <subcellularLocation>
        <location evidence="1">Secreted</location>
        <location evidence="1">Extracellular space</location>
    </subcellularLocation>
</comment>
<dbReference type="FunFam" id="2.40.10.10:FF:000036">
    <property type="entry name" value="Trypsin beta"/>
    <property type="match status" value="1"/>
</dbReference>
<evidence type="ECO:0000256" key="5">
    <source>
        <dbReference type="ARBA" id="ARBA00022825"/>
    </source>
</evidence>
<evidence type="ECO:0000256" key="1">
    <source>
        <dbReference type="ARBA" id="ARBA00004239"/>
    </source>
</evidence>
<name>A0AAJ7E1W3_9HYME</name>
<keyword evidence="5 7" id="KW-0720">Serine protease</keyword>
<evidence type="ECO:0000256" key="6">
    <source>
        <dbReference type="ARBA" id="ARBA00023157"/>
    </source>
</evidence>
<evidence type="ECO:0000313" key="11">
    <source>
        <dbReference type="RefSeq" id="XP_011504804.1"/>
    </source>
</evidence>
<dbReference type="RefSeq" id="XP_011504804.1">
    <property type="nucleotide sequence ID" value="XM_011506502.1"/>
</dbReference>
<dbReference type="InterPro" id="IPR001314">
    <property type="entry name" value="Peptidase_S1A"/>
</dbReference>